<gene>
    <name evidence="1" type="ORF">CUREI_03520</name>
</gene>
<evidence type="ECO:0000313" key="2">
    <source>
        <dbReference type="Proteomes" id="UP000028939"/>
    </source>
</evidence>
<dbReference type="RefSeq" id="WP_038610423.1">
    <property type="nucleotide sequence ID" value="NZ_CP009215.1"/>
</dbReference>
<name>A0A077HJL7_9CORY</name>
<dbReference type="Proteomes" id="UP000028939">
    <property type="component" value="Chromosome"/>
</dbReference>
<dbReference type="KEGG" id="cuv:CUREI_03520"/>
<keyword evidence="2" id="KW-1185">Reference proteome</keyword>
<organism evidence="1 2">
    <name type="scientific">Corynebacterium ureicelerivorans</name>
    <dbReference type="NCBI Taxonomy" id="401472"/>
    <lineage>
        <taxon>Bacteria</taxon>
        <taxon>Bacillati</taxon>
        <taxon>Actinomycetota</taxon>
        <taxon>Actinomycetes</taxon>
        <taxon>Mycobacteriales</taxon>
        <taxon>Corynebacteriaceae</taxon>
        <taxon>Corynebacterium</taxon>
    </lineage>
</organism>
<dbReference type="EMBL" id="CP009215">
    <property type="protein sequence ID" value="AIL96485.1"/>
    <property type="molecule type" value="Genomic_DNA"/>
</dbReference>
<reference evidence="1 2" key="1">
    <citation type="submission" date="2014-08" db="EMBL/GenBank/DDBJ databases">
        <title>Complete genome sequence of Corynebacterium ureicelerivorans DSM 45051, a lipophilic and urea-splitting isolate from a blood culture of a septicaemia patient.</title>
        <authorList>
            <person name="Tippelt A."/>
            <person name="Albersmeier A."/>
            <person name="Brinkrolf K."/>
            <person name="Ruckert C."/>
            <person name="Tauch A."/>
        </authorList>
    </citation>
    <scope>NUCLEOTIDE SEQUENCE [LARGE SCALE GENOMIC DNA]</scope>
    <source>
        <strain evidence="1 2">IMMIB RIV-2301</strain>
    </source>
</reference>
<sequence>MENIAMLMNRLKHDETAAILFTGELDDGKKVRVVIRPRHRFMGGFVDGEAGRWVRMVRTVWFDNGINTFGLVQRGTGKSSTWSTTATNVHVVSGRDATKVIHTAIDAWMRDGQVREFVSRFGLGEAAAFRLVREPDAVVVAGFDGGKRFFIDPLKNAVDWVPVPWCDDVVETSVELDDSVSPACVVTTDSAGVRRCYFLDDAKVEVLGLREFVALIMAGSQAS</sequence>
<proteinExistence type="predicted"/>
<evidence type="ECO:0000313" key="1">
    <source>
        <dbReference type="EMBL" id="AIL96485.1"/>
    </source>
</evidence>
<protein>
    <submittedName>
        <fullName evidence="1">Uncharacterized protein</fullName>
    </submittedName>
</protein>
<dbReference type="HOGENOM" id="CLU_1238519_0_0_11"/>
<dbReference type="AlphaFoldDB" id="A0A077HJL7"/>
<accession>A0A077HJL7</accession>
<dbReference type="OrthoDB" id="9820608at2"/>